<dbReference type="Pfam" id="PF02954">
    <property type="entry name" value="HTH_8"/>
    <property type="match status" value="1"/>
</dbReference>
<reference evidence="2" key="1">
    <citation type="journal article" date="2020" name="mSystems">
        <title>Genome- and Community-Level Interaction Insights into Carbon Utilization and Element Cycling Functions of Hydrothermarchaeota in Hydrothermal Sediment.</title>
        <authorList>
            <person name="Zhou Z."/>
            <person name="Liu Y."/>
            <person name="Xu W."/>
            <person name="Pan J."/>
            <person name="Luo Z.H."/>
            <person name="Li M."/>
        </authorList>
    </citation>
    <scope>NUCLEOTIDE SEQUENCE [LARGE SCALE GENOMIC DNA]</scope>
    <source>
        <strain evidence="2">SpSt-548</strain>
    </source>
</reference>
<dbReference type="InterPro" id="IPR009057">
    <property type="entry name" value="Homeodomain-like_sf"/>
</dbReference>
<organism evidence="2">
    <name type="scientific">Desulfobacca acetoxidans</name>
    <dbReference type="NCBI Taxonomy" id="60893"/>
    <lineage>
        <taxon>Bacteria</taxon>
        <taxon>Pseudomonadati</taxon>
        <taxon>Thermodesulfobacteriota</taxon>
        <taxon>Desulfobaccia</taxon>
        <taxon>Desulfobaccales</taxon>
        <taxon>Desulfobaccaceae</taxon>
        <taxon>Desulfobacca</taxon>
    </lineage>
</organism>
<dbReference type="AlphaFoldDB" id="A0A7V4G8I9"/>
<accession>A0A7V4G8I9</accession>
<dbReference type="Gene3D" id="1.10.10.60">
    <property type="entry name" value="Homeodomain-like"/>
    <property type="match status" value="1"/>
</dbReference>
<dbReference type="SUPFAM" id="SSF46689">
    <property type="entry name" value="Homeodomain-like"/>
    <property type="match status" value="1"/>
</dbReference>
<evidence type="ECO:0000259" key="1">
    <source>
        <dbReference type="Pfam" id="PF02954"/>
    </source>
</evidence>
<comment type="caution">
    <text evidence="2">The sequence shown here is derived from an EMBL/GenBank/DDBJ whole genome shotgun (WGS) entry which is preliminary data.</text>
</comment>
<protein>
    <recommendedName>
        <fullName evidence="1">DNA binding HTH domain-containing protein</fullName>
    </recommendedName>
</protein>
<proteinExistence type="predicted"/>
<name>A0A7V4G8I9_9BACT</name>
<evidence type="ECO:0000313" key="2">
    <source>
        <dbReference type="EMBL" id="HGS05333.1"/>
    </source>
</evidence>
<sequence>MNETRHDAFIGTTETARLLGIGLATLYRRLKEMGAKEGGEEEA</sequence>
<dbReference type="GO" id="GO:0043565">
    <property type="term" value="F:sequence-specific DNA binding"/>
    <property type="evidence" value="ECO:0007669"/>
    <property type="project" value="InterPro"/>
</dbReference>
<dbReference type="InterPro" id="IPR002197">
    <property type="entry name" value="HTH_Fis"/>
</dbReference>
<feature type="domain" description="DNA binding HTH" evidence="1">
    <location>
        <begin position="13"/>
        <end position="32"/>
    </location>
</feature>
<gene>
    <name evidence="2" type="ORF">ENT08_06295</name>
</gene>
<dbReference type="EMBL" id="DSXI01000370">
    <property type="protein sequence ID" value="HGS05333.1"/>
    <property type="molecule type" value="Genomic_DNA"/>
</dbReference>